<keyword evidence="1" id="KW-0145">Chemotaxis</keyword>
<feature type="non-terminal residue" evidence="2">
    <location>
        <position position="38"/>
    </location>
</feature>
<gene>
    <name evidence="2" type="ORF">ER70_05605</name>
</gene>
<evidence type="ECO:0000256" key="1">
    <source>
        <dbReference type="ARBA" id="ARBA00022500"/>
    </source>
</evidence>
<protein>
    <submittedName>
        <fullName evidence="2">Chemotaxis protein CheX</fullName>
    </submittedName>
</protein>
<comment type="caution">
    <text evidence="2">The sequence shown here is derived from an EMBL/GenBank/DDBJ whole genome shotgun (WGS) entry which is preliminary data.</text>
</comment>
<dbReference type="InterPro" id="IPR028976">
    <property type="entry name" value="CheC-like_sf"/>
</dbReference>
<dbReference type="EMBL" id="JNBW01000285">
    <property type="protein sequence ID" value="OJH14951.1"/>
    <property type="molecule type" value="Genomic_DNA"/>
</dbReference>
<dbReference type="GO" id="GO:0006935">
    <property type="term" value="P:chemotaxis"/>
    <property type="evidence" value="ECO:0007669"/>
    <property type="project" value="UniProtKB-KW"/>
</dbReference>
<evidence type="ECO:0000313" key="2">
    <source>
        <dbReference type="EMBL" id="OJH14951.1"/>
    </source>
</evidence>
<name>A0A1L8ZB33_BORBI</name>
<dbReference type="Gene3D" id="3.40.1550.10">
    <property type="entry name" value="CheC-like"/>
    <property type="match status" value="1"/>
</dbReference>
<accession>A0A1L8ZB33</accession>
<dbReference type="AlphaFoldDB" id="A0A1L8ZB33"/>
<reference evidence="2" key="1">
    <citation type="journal article" date="2015" name="Microbiology">
        <title>Similarities in murine infection and immune response to Borrelia bissettii and Borrelia burgdorferi sensu stricto.</title>
        <authorList>
            <person name="Leydet B.F.Jr."/>
            <person name="Liang F.T."/>
        </authorList>
    </citation>
    <scope>NUCLEOTIDE SEQUENCE [LARGE SCALE GENOMIC DNA]</scope>
    <source>
        <strain evidence="2">CO275</strain>
    </source>
</reference>
<organism evidence="2">
    <name type="scientific">Borrelia bissettiae</name>
    <name type="common">Borreliella bissettiae</name>
    <dbReference type="NCBI Taxonomy" id="64897"/>
    <lineage>
        <taxon>Bacteria</taxon>
        <taxon>Pseudomonadati</taxon>
        <taxon>Spirochaetota</taxon>
        <taxon>Spirochaetia</taxon>
        <taxon>Spirochaetales</taxon>
        <taxon>Borreliaceae</taxon>
        <taxon>Borreliella</taxon>
    </lineage>
</organism>
<sequence>MRIDYIEPFLDAASSVLRDMLLVENIEMGKPGLKSINQ</sequence>
<reference evidence="2" key="2">
    <citation type="submission" date="2015-07" db="EMBL/GenBank/DDBJ databases">
        <authorList>
            <person name="Noorani M."/>
        </authorList>
    </citation>
    <scope>NUCLEOTIDE SEQUENCE</scope>
    <source>
        <strain evidence="2">CO275</strain>
    </source>
</reference>
<proteinExistence type="predicted"/>